<organism evidence="2 3">
    <name type="scientific">Prauserella alba</name>
    <dbReference type="NCBI Taxonomy" id="176898"/>
    <lineage>
        <taxon>Bacteria</taxon>
        <taxon>Bacillati</taxon>
        <taxon>Actinomycetota</taxon>
        <taxon>Actinomycetes</taxon>
        <taxon>Pseudonocardiales</taxon>
        <taxon>Pseudonocardiaceae</taxon>
        <taxon>Prauserella</taxon>
    </lineage>
</organism>
<feature type="compositionally biased region" description="Basic and acidic residues" evidence="1">
    <location>
        <begin position="44"/>
        <end position="54"/>
    </location>
</feature>
<proteinExistence type="predicted"/>
<protein>
    <submittedName>
        <fullName evidence="2">Uncharacterized protein</fullName>
    </submittedName>
</protein>
<feature type="region of interest" description="Disordered" evidence="1">
    <location>
        <begin position="1"/>
        <end position="65"/>
    </location>
</feature>
<evidence type="ECO:0000256" key="1">
    <source>
        <dbReference type="SAM" id="MobiDB-lite"/>
    </source>
</evidence>
<evidence type="ECO:0000313" key="3">
    <source>
        <dbReference type="Proteomes" id="UP001500467"/>
    </source>
</evidence>
<gene>
    <name evidence="2" type="ORF">GCM10009675_32270</name>
</gene>
<dbReference type="EMBL" id="BAAALM010000012">
    <property type="protein sequence ID" value="GAA1209551.1"/>
    <property type="molecule type" value="Genomic_DNA"/>
</dbReference>
<dbReference type="Proteomes" id="UP001500467">
    <property type="component" value="Unassembled WGS sequence"/>
</dbReference>
<name>A0ABP4G184_9PSEU</name>
<reference evidence="3" key="1">
    <citation type="journal article" date="2019" name="Int. J. Syst. Evol. Microbiol.">
        <title>The Global Catalogue of Microorganisms (GCM) 10K type strain sequencing project: providing services to taxonomists for standard genome sequencing and annotation.</title>
        <authorList>
            <consortium name="The Broad Institute Genomics Platform"/>
            <consortium name="The Broad Institute Genome Sequencing Center for Infectious Disease"/>
            <person name="Wu L."/>
            <person name="Ma J."/>
        </authorList>
    </citation>
    <scope>NUCLEOTIDE SEQUENCE [LARGE SCALE GENOMIC DNA]</scope>
    <source>
        <strain evidence="3">JCM 13022</strain>
    </source>
</reference>
<comment type="caution">
    <text evidence="2">The sequence shown here is derived from an EMBL/GenBank/DDBJ whole genome shotgun (WGS) entry which is preliminary data.</text>
</comment>
<sequence length="65" mass="7121">MLEHEGSSDSDRVAGKVRMRTEEHRDSGAVARPVLFDSSPSLKYPEDPLGRGHMEASATRDVAQP</sequence>
<accession>A0ABP4G184</accession>
<keyword evidence="3" id="KW-1185">Reference proteome</keyword>
<feature type="compositionally biased region" description="Basic and acidic residues" evidence="1">
    <location>
        <begin position="1"/>
        <end position="27"/>
    </location>
</feature>
<evidence type="ECO:0000313" key="2">
    <source>
        <dbReference type="EMBL" id="GAA1209551.1"/>
    </source>
</evidence>